<comment type="catalytic activity">
    <reaction evidence="11">
        <text>[GlcNAc-(1-&gt;4)-Mur2Ac(oyl-L-Ala-gamma-D-Glu-L-Lys-D-Ala-D-Ala)](n)-di-trans,octa-cis-undecaprenyl diphosphate + beta-D-GlcNAc-(1-&gt;4)-Mur2Ac(oyl-L-Ala-gamma-D-Glu-L-Lys-D-Ala-D-Ala)-di-trans,octa-cis-undecaprenyl diphosphate = [GlcNAc-(1-&gt;4)-Mur2Ac(oyl-L-Ala-gamma-D-Glu-L-Lys-D-Ala-D-Ala)](n+1)-di-trans,octa-cis-undecaprenyl diphosphate + di-trans,octa-cis-undecaprenyl diphosphate + H(+)</text>
        <dbReference type="Rhea" id="RHEA:23708"/>
        <dbReference type="Rhea" id="RHEA-COMP:9602"/>
        <dbReference type="Rhea" id="RHEA-COMP:9603"/>
        <dbReference type="ChEBI" id="CHEBI:15378"/>
        <dbReference type="ChEBI" id="CHEBI:58405"/>
        <dbReference type="ChEBI" id="CHEBI:60033"/>
        <dbReference type="ChEBI" id="CHEBI:78435"/>
        <dbReference type="EC" id="2.4.99.28"/>
    </reaction>
</comment>
<dbReference type="HAMAP" id="MF_02079">
    <property type="entry name" value="PGT_RodA"/>
    <property type="match status" value="1"/>
</dbReference>
<dbReference type="GO" id="GO:0005886">
    <property type="term" value="C:plasma membrane"/>
    <property type="evidence" value="ECO:0007669"/>
    <property type="project" value="UniProtKB-SubCell"/>
</dbReference>
<feature type="transmembrane region" description="Helical" evidence="11">
    <location>
        <begin position="20"/>
        <end position="39"/>
    </location>
</feature>
<dbReference type="EC" id="2.4.99.28" evidence="11"/>
<evidence type="ECO:0000256" key="4">
    <source>
        <dbReference type="ARBA" id="ARBA00022679"/>
    </source>
</evidence>
<keyword evidence="10 11" id="KW-0961">Cell wall biogenesis/degradation</keyword>
<dbReference type="PANTHER" id="PTHR30474:SF1">
    <property type="entry name" value="PEPTIDOGLYCAN GLYCOSYLTRANSFERASE MRDB"/>
    <property type="match status" value="1"/>
</dbReference>
<dbReference type="eggNOG" id="COG0772">
    <property type="taxonomic scope" value="Bacteria"/>
</dbReference>
<accession>B9Z5N1</accession>
<protein>
    <recommendedName>
        <fullName evidence="11">Peptidoglycan glycosyltransferase MrdB</fullName>
        <shortName evidence="11">PGT</shortName>
        <ecNumber evidence="11">2.4.99.28</ecNumber>
    </recommendedName>
    <alternativeName>
        <fullName evidence="11">Cell elongation protein RodA</fullName>
    </alternativeName>
    <alternativeName>
        <fullName evidence="11">Cell wall polymerase</fullName>
    </alternativeName>
    <alternativeName>
        <fullName evidence="11">Peptidoglycan polymerase</fullName>
        <shortName evidence="11">PG polymerase</shortName>
    </alternativeName>
</protein>
<dbReference type="NCBIfam" id="TIGR02210">
    <property type="entry name" value="rodA_shape"/>
    <property type="match status" value="1"/>
</dbReference>
<dbReference type="Pfam" id="PF01098">
    <property type="entry name" value="FTSW_RODA_SPOVE"/>
    <property type="match status" value="1"/>
</dbReference>
<comment type="subcellular location">
    <subcellularLocation>
        <location evidence="11">Cell inner membrane</location>
        <topology evidence="11">Multi-pass membrane protein</topology>
    </subcellularLocation>
    <subcellularLocation>
        <location evidence="1">Membrane</location>
        <topology evidence="1">Multi-pass membrane protein</topology>
    </subcellularLocation>
</comment>
<dbReference type="UniPathway" id="UPA00219"/>
<evidence type="ECO:0000256" key="9">
    <source>
        <dbReference type="ARBA" id="ARBA00023136"/>
    </source>
</evidence>
<feature type="transmembrane region" description="Helical" evidence="11">
    <location>
        <begin position="184"/>
        <end position="203"/>
    </location>
</feature>
<evidence type="ECO:0000256" key="7">
    <source>
        <dbReference type="ARBA" id="ARBA00022984"/>
    </source>
</evidence>
<keyword evidence="3 11" id="KW-0328">Glycosyltransferase</keyword>
<feature type="transmembrane region" description="Helical" evidence="11">
    <location>
        <begin position="161"/>
        <end position="178"/>
    </location>
</feature>
<dbReference type="RefSeq" id="WP_008954686.1">
    <property type="nucleotide sequence ID" value="NZ_ACIS01000007.1"/>
</dbReference>
<keyword evidence="7 11" id="KW-0573">Peptidoglycan synthesis</keyword>
<keyword evidence="11" id="KW-0997">Cell inner membrane</keyword>
<evidence type="ECO:0000256" key="8">
    <source>
        <dbReference type="ARBA" id="ARBA00022989"/>
    </source>
</evidence>
<feature type="transmembrane region" description="Helical" evidence="11">
    <location>
        <begin position="138"/>
        <end position="156"/>
    </location>
</feature>
<dbReference type="InterPro" id="IPR018365">
    <property type="entry name" value="Cell_cycle_FtsW-rel_CS"/>
</dbReference>
<keyword evidence="13" id="KW-1185">Reference proteome</keyword>
<dbReference type="GO" id="GO:0051301">
    <property type="term" value="P:cell division"/>
    <property type="evidence" value="ECO:0007669"/>
    <property type="project" value="InterPro"/>
</dbReference>
<evidence type="ECO:0000313" key="13">
    <source>
        <dbReference type="Proteomes" id="UP000003165"/>
    </source>
</evidence>
<dbReference type="GO" id="GO:0015648">
    <property type="term" value="F:lipid-linked peptidoglycan transporter activity"/>
    <property type="evidence" value="ECO:0007669"/>
    <property type="project" value="TreeGrafter"/>
</dbReference>
<feature type="transmembrane region" description="Helical" evidence="11">
    <location>
        <begin position="51"/>
        <end position="69"/>
    </location>
</feature>
<keyword evidence="4 11" id="KW-0808">Transferase</keyword>
<dbReference type="GO" id="GO:0009252">
    <property type="term" value="P:peptidoglycan biosynthetic process"/>
    <property type="evidence" value="ECO:0007669"/>
    <property type="project" value="UniProtKB-UniRule"/>
</dbReference>
<evidence type="ECO:0000256" key="10">
    <source>
        <dbReference type="ARBA" id="ARBA00023316"/>
    </source>
</evidence>
<dbReference type="GO" id="GO:0008955">
    <property type="term" value="F:peptidoglycan glycosyltransferase activity"/>
    <property type="evidence" value="ECO:0007669"/>
    <property type="project" value="UniProtKB-UniRule"/>
</dbReference>
<evidence type="ECO:0000313" key="12">
    <source>
        <dbReference type="EMBL" id="EEG07878.1"/>
    </source>
</evidence>
<organism evidence="12 13">
    <name type="scientific">Pseudogulbenkiania ferrooxidans 2002</name>
    <dbReference type="NCBI Taxonomy" id="279714"/>
    <lineage>
        <taxon>Bacteria</taxon>
        <taxon>Pseudomonadati</taxon>
        <taxon>Pseudomonadota</taxon>
        <taxon>Betaproteobacteria</taxon>
        <taxon>Neisseriales</taxon>
        <taxon>Chromobacteriaceae</taxon>
        <taxon>Pseudogulbenkiania</taxon>
    </lineage>
</organism>
<dbReference type="PANTHER" id="PTHR30474">
    <property type="entry name" value="CELL CYCLE PROTEIN"/>
    <property type="match status" value="1"/>
</dbReference>
<dbReference type="PROSITE" id="PS00428">
    <property type="entry name" value="FTSW_RODA_SPOVE"/>
    <property type="match status" value="1"/>
</dbReference>
<dbReference type="InterPro" id="IPR001182">
    <property type="entry name" value="FtsW/RodA"/>
</dbReference>
<evidence type="ECO:0000256" key="2">
    <source>
        <dbReference type="ARBA" id="ARBA00022475"/>
    </source>
</evidence>
<dbReference type="AlphaFoldDB" id="B9Z5N1"/>
<dbReference type="InterPro" id="IPR011923">
    <property type="entry name" value="RodA/MrdB"/>
</dbReference>
<keyword evidence="9 11" id="KW-0472">Membrane</keyword>
<comment type="pathway">
    <text evidence="11">Cell wall biogenesis; peptidoglycan biosynthesis.</text>
</comment>
<keyword evidence="2 11" id="KW-1003">Cell membrane</keyword>
<dbReference type="Proteomes" id="UP000003165">
    <property type="component" value="Unassembled WGS sequence"/>
</dbReference>
<comment type="function">
    <text evidence="11">Peptidoglycan polymerase that is essential for cell wall elongation.</text>
</comment>
<evidence type="ECO:0000256" key="6">
    <source>
        <dbReference type="ARBA" id="ARBA00022960"/>
    </source>
</evidence>
<feature type="transmembrane region" description="Helical" evidence="11">
    <location>
        <begin position="272"/>
        <end position="293"/>
    </location>
</feature>
<feature type="transmembrane region" description="Helical" evidence="11">
    <location>
        <begin position="338"/>
        <end position="359"/>
    </location>
</feature>
<evidence type="ECO:0000256" key="3">
    <source>
        <dbReference type="ARBA" id="ARBA00022676"/>
    </source>
</evidence>
<name>B9Z5N1_9NEIS</name>
<gene>
    <name evidence="11" type="primary">mrdB</name>
    <name evidence="11" type="synonym">rodA</name>
    <name evidence="12" type="ORF">FuraDRAFT_2666</name>
</gene>
<keyword evidence="6 11" id="KW-0133">Cell shape</keyword>
<dbReference type="GO" id="GO:0071555">
    <property type="term" value="P:cell wall organization"/>
    <property type="evidence" value="ECO:0007669"/>
    <property type="project" value="UniProtKB-KW"/>
</dbReference>
<evidence type="ECO:0000256" key="5">
    <source>
        <dbReference type="ARBA" id="ARBA00022692"/>
    </source>
</evidence>
<comment type="caution">
    <text evidence="12">The sequence shown here is derived from an EMBL/GenBank/DDBJ whole genome shotgun (WGS) entry which is preliminary data.</text>
</comment>
<reference evidence="12 13" key="1">
    <citation type="submission" date="2009-02" db="EMBL/GenBank/DDBJ databases">
        <title>Sequencing of the draft genome and assembly of Lutiella nitroferrum 2002.</title>
        <authorList>
            <consortium name="US DOE Joint Genome Institute (JGI-PGF)"/>
            <person name="Lucas S."/>
            <person name="Copeland A."/>
            <person name="Lapidus A."/>
            <person name="Glavina del Rio T."/>
            <person name="Tice H."/>
            <person name="Bruce D."/>
            <person name="Goodwin L."/>
            <person name="Pitluck S."/>
            <person name="Larimer F."/>
            <person name="Land M.L."/>
            <person name="Hauser L."/>
            <person name="Coates J.D."/>
        </authorList>
    </citation>
    <scope>NUCLEOTIDE SEQUENCE [LARGE SCALE GENOMIC DNA]</scope>
    <source>
        <strain evidence="12 13">2002</strain>
    </source>
</reference>
<sequence length="364" mass="40309">MQTPLLKRLWQFVREPLDGWLMLFLGLVFVLSMLVLYSASNQSFDKIDNKLVYTVLGLVVMWGAARMRPQSIMNFAPPLYALGVLLLLAVHFKGVTVNGSTRWLELGITRIQPSEIMKIALPMMVAWFFQRFELSLRWWHYLAAMVLIVIPGGLVLKQPDLGTATLIMAAGFFVLYFAGLSWKVLIGGAVAFAASLPVVWNLMHDYQKKRVLTLIDPMEDPLGAGYHIIQSMIAIGSGGPFGKGWLNGTQTHLDYIPERTTDFIFAVYSEEFGLIGNIILVVLYLLIVSRGLMITARAQTLYGRLMGGTITMSFFVYAFVNMGMVAGILPVVGVPLPLVSYGGTATLTLMLGLGMLMSIGNTRR</sequence>
<dbReference type="EMBL" id="ACIS01000007">
    <property type="protein sequence ID" value="EEG07878.1"/>
    <property type="molecule type" value="Genomic_DNA"/>
</dbReference>
<dbReference type="GO" id="GO:0008360">
    <property type="term" value="P:regulation of cell shape"/>
    <property type="evidence" value="ECO:0007669"/>
    <property type="project" value="UniProtKB-KW"/>
</dbReference>
<keyword evidence="8 11" id="KW-1133">Transmembrane helix</keyword>
<evidence type="ECO:0000256" key="1">
    <source>
        <dbReference type="ARBA" id="ARBA00004141"/>
    </source>
</evidence>
<feature type="transmembrane region" description="Helical" evidence="11">
    <location>
        <begin position="75"/>
        <end position="95"/>
    </location>
</feature>
<keyword evidence="5 11" id="KW-0812">Transmembrane</keyword>
<dbReference type="GO" id="GO:0032153">
    <property type="term" value="C:cell division site"/>
    <property type="evidence" value="ECO:0007669"/>
    <property type="project" value="TreeGrafter"/>
</dbReference>
<comment type="similarity">
    <text evidence="11">Belongs to the SEDS family. MrdB/RodA subfamily.</text>
</comment>
<proteinExistence type="inferred from homology"/>
<evidence type="ECO:0000256" key="11">
    <source>
        <dbReference type="HAMAP-Rule" id="MF_02079"/>
    </source>
</evidence>